<evidence type="ECO:0000256" key="3">
    <source>
        <dbReference type="ARBA" id="ARBA00022801"/>
    </source>
</evidence>
<evidence type="ECO:0000313" key="6">
    <source>
        <dbReference type="EMBL" id="TBT95300.1"/>
    </source>
</evidence>
<accession>A0A4Q9KMU2</accession>
<dbReference type="PANTHER" id="PTHR43101:SF1">
    <property type="entry name" value="BETA-FRUCTOSIDASE"/>
    <property type="match status" value="1"/>
</dbReference>
<name>A0A4Q9KMU2_PROTD</name>
<keyword evidence="3 6" id="KW-0378">Hydrolase</keyword>
<dbReference type="GO" id="GO:0005975">
    <property type="term" value="P:carbohydrate metabolic process"/>
    <property type="evidence" value="ECO:0007669"/>
    <property type="project" value="InterPro"/>
</dbReference>
<evidence type="ECO:0000256" key="4">
    <source>
        <dbReference type="ARBA" id="ARBA00023295"/>
    </source>
</evidence>
<dbReference type="RefSeq" id="WP_131171596.1">
    <property type="nucleotide sequence ID" value="NZ_FXTL01000008.1"/>
</dbReference>
<organism evidence="6 7">
    <name type="scientific">Propioniciclava tarda</name>
    <dbReference type="NCBI Taxonomy" id="433330"/>
    <lineage>
        <taxon>Bacteria</taxon>
        <taxon>Bacillati</taxon>
        <taxon>Actinomycetota</taxon>
        <taxon>Actinomycetes</taxon>
        <taxon>Propionibacteriales</taxon>
        <taxon>Propionibacteriaceae</taxon>
        <taxon>Propioniciclava</taxon>
    </lineage>
</organism>
<protein>
    <recommendedName>
        <fullName evidence="2">beta-fructofuranosidase</fullName>
        <ecNumber evidence="2">3.2.1.26</ecNumber>
    </recommendedName>
</protein>
<dbReference type="Gene3D" id="2.115.10.20">
    <property type="entry name" value="Glycosyl hydrolase domain, family 43"/>
    <property type="match status" value="1"/>
</dbReference>
<gene>
    <name evidence="6" type="ORF">ET996_05675</name>
</gene>
<dbReference type="EMBL" id="SDMR01000005">
    <property type="protein sequence ID" value="TBT95300.1"/>
    <property type="molecule type" value="Genomic_DNA"/>
</dbReference>
<comment type="similarity">
    <text evidence="1">Belongs to the glycosyl hydrolase 32 family.</text>
</comment>
<comment type="caution">
    <text evidence="6">The sequence shown here is derived from an EMBL/GenBank/DDBJ whole genome shotgun (WGS) entry which is preliminary data.</text>
</comment>
<dbReference type="AlphaFoldDB" id="A0A4Q9KMU2"/>
<dbReference type="GO" id="GO:0004564">
    <property type="term" value="F:beta-fructofuranosidase activity"/>
    <property type="evidence" value="ECO:0007669"/>
    <property type="project" value="UniProtKB-EC"/>
</dbReference>
<dbReference type="Pfam" id="PF00251">
    <property type="entry name" value="Glyco_hydro_32N"/>
    <property type="match status" value="1"/>
</dbReference>
<dbReference type="InterPro" id="IPR013148">
    <property type="entry name" value="Glyco_hydro_32_N"/>
</dbReference>
<dbReference type="CDD" id="cd18609">
    <property type="entry name" value="GH32-like"/>
    <property type="match status" value="1"/>
</dbReference>
<dbReference type="InterPro" id="IPR051214">
    <property type="entry name" value="GH32_Enzymes"/>
</dbReference>
<keyword evidence="7" id="KW-1185">Reference proteome</keyword>
<evidence type="ECO:0000313" key="7">
    <source>
        <dbReference type="Proteomes" id="UP000291933"/>
    </source>
</evidence>
<dbReference type="Proteomes" id="UP000291933">
    <property type="component" value="Unassembled WGS sequence"/>
</dbReference>
<keyword evidence="4" id="KW-0326">Glycosidase</keyword>
<feature type="domain" description="Glycosyl hydrolase family 32 N-terminal" evidence="5">
    <location>
        <begin position="19"/>
        <end position="219"/>
    </location>
</feature>
<dbReference type="EC" id="3.2.1.26" evidence="2"/>
<evidence type="ECO:0000256" key="1">
    <source>
        <dbReference type="ARBA" id="ARBA00009902"/>
    </source>
</evidence>
<proteinExistence type="inferred from homology"/>
<reference evidence="6 7" key="1">
    <citation type="submission" date="2019-01" db="EMBL/GenBank/DDBJ databases">
        <title>Lactibacter flavus gen. nov., sp. nov., a novel bacterium of the family Propionibacteriaceae isolated from raw milk and dairy products.</title>
        <authorList>
            <person name="Huptas C."/>
            <person name="Wenning M."/>
            <person name="Breitenwieser F."/>
            <person name="Doll E."/>
            <person name="Von Neubeck M."/>
            <person name="Busse H.-J."/>
            <person name="Scherer S."/>
        </authorList>
    </citation>
    <scope>NUCLEOTIDE SEQUENCE [LARGE SCALE GENOMIC DNA]</scope>
    <source>
        <strain evidence="6 7">DSM 22130</strain>
    </source>
</reference>
<dbReference type="OrthoDB" id="9759709at2"/>
<sequence>MFALRDSWVWDFWPVDDGQRYHLFFLHAPKSLIDPDARHYNASIGHAVSDDLVSWERRPDALAKGLPGEADDLATWTGSIVRSDEGVWHLFYTSASLTPAGNVQTISCATSSDLETFTKLPGPLLRAERPYELLADGAWHDEAFRDPWVFRDPDGDGWHMLITARTPSGPAFDRGVVGHATSPDLLTWTLRPPLSGPGQGFGQLEVMETVRLGDRQFLLFNCLAGDRPAERRAESTGGTWIAPAASELGPYDISGAQLLTDNRFYVTRPITERGTGRTLMLAFRNLDADGTFVGELTDPVELALVDGRPAFVGPGAEDWQPRAAGSER</sequence>
<dbReference type="InterPro" id="IPR001362">
    <property type="entry name" value="Glyco_hydro_32"/>
</dbReference>
<evidence type="ECO:0000259" key="5">
    <source>
        <dbReference type="Pfam" id="PF00251"/>
    </source>
</evidence>
<dbReference type="PANTHER" id="PTHR43101">
    <property type="entry name" value="BETA-FRUCTOSIDASE"/>
    <property type="match status" value="1"/>
</dbReference>
<dbReference type="SMART" id="SM00640">
    <property type="entry name" value="Glyco_32"/>
    <property type="match status" value="1"/>
</dbReference>
<dbReference type="InterPro" id="IPR023296">
    <property type="entry name" value="Glyco_hydro_beta-prop_sf"/>
</dbReference>
<evidence type="ECO:0000256" key="2">
    <source>
        <dbReference type="ARBA" id="ARBA00012758"/>
    </source>
</evidence>
<dbReference type="SUPFAM" id="SSF75005">
    <property type="entry name" value="Arabinanase/levansucrase/invertase"/>
    <property type="match status" value="1"/>
</dbReference>